<gene>
    <name evidence="3" type="ORF">DFR69_101279</name>
</gene>
<dbReference type="SMART" id="SM00422">
    <property type="entry name" value="HTH_MERR"/>
    <property type="match status" value="1"/>
</dbReference>
<dbReference type="Pfam" id="PF00376">
    <property type="entry name" value="MerR"/>
    <property type="match status" value="1"/>
</dbReference>
<dbReference type="PANTHER" id="PTHR30204">
    <property type="entry name" value="REDOX-CYCLING DRUG-SENSING TRANSCRIPTIONAL ACTIVATOR SOXR"/>
    <property type="match status" value="1"/>
</dbReference>
<dbReference type="InterPro" id="IPR047057">
    <property type="entry name" value="MerR_fam"/>
</dbReference>
<accession>A0A317P112</accession>
<name>A0A317P112_9NOCA</name>
<protein>
    <submittedName>
        <fullName evidence="3">MerR-like DNA binding protein</fullName>
    </submittedName>
</protein>
<dbReference type="AlphaFoldDB" id="A0A317P112"/>
<organism evidence="3 4">
    <name type="scientific">Nocardia neocaledoniensis</name>
    <dbReference type="NCBI Taxonomy" id="236511"/>
    <lineage>
        <taxon>Bacteria</taxon>
        <taxon>Bacillati</taxon>
        <taxon>Actinomycetota</taxon>
        <taxon>Actinomycetes</taxon>
        <taxon>Mycobacteriales</taxon>
        <taxon>Nocardiaceae</taxon>
        <taxon>Nocardia</taxon>
    </lineage>
</organism>
<evidence type="ECO:0000259" key="2">
    <source>
        <dbReference type="PROSITE" id="PS50937"/>
    </source>
</evidence>
<keyword evidence="1" id="KW-0238">DNA-binding</keyword>
<dbReference type="SUPFAM" id="SSF46955">
    <property type="entry name" value="Putative DNA-binding domain"/>
    <property type="match status" value="1"/>
</dbReference>
<dbReference type="PRINTS" id="PR00040">
    <property type="entry name" value="HTHMERR"/>
</dbReference>
<dbReference type="PROSITE" id="PS50937">
    <property type="entry name" value="HTH_MERR_2"/>
    <property type="match status" value="1"/>
</dbReference>
<dbReference type="PROSITE" id="PS00552">
    <property type="entry name" value="HTH_MERR_1"/>
    <property type="match status" value="1"/>
</dbReference>
<evidence type="ECO:0000256" key="1">
    <source>
        <dbReference type="ARBA" id="ARBA00023125"/>
    </source>
</evidence>
<dbReference type="CDD" id="cd01106">
    <property type="entry name" value="HTH_TipAL-Mta"/>
    <property type="match status" value="1"/>
</dbReference>
<dbReference type="InterPro" id="IPR009061">
    <property type="entry name" value="DNA-bd_dom_put_sf"/>
</dbReference>
<keyword evidence="4" id="KW-1185">Reference proteome</keyword>
<dbReference type="Gene3D" id="1.10.1660.10">
    <property type="match status" value="1"/>
</dbReference>
<evidence type="ECO:0000313" key="4">
    <source>
        <dbReference type="Proteomes" id="UP000246410"/>
    </source>
</evidence>
<evidence type="ECO:0000313" key="3">
    <source>
        <dbReference type="EMBL" id="PWV80943.1"/>
    </source>
</evidence>
<dbReference type="InterPro" id="IPR000551">
    <property type="entry name" value="MerR-type_HTH_dom"/>
</dbReference>
<dbReference type="EMBL" id="QGTL01000001">
    <property type="protein sequence ID" value="PWV80943.1"/>
    <property type="molecule type" value="Genomic_DNA"/>
</dbReference>
<dbReference type="GO" id="GO:0003700">
    <property type="term" value="F:DNA-binding transcription factor activity"/>
    <property type="evidence" value="ECO:0007669"/>
    <property type="project" value="InterPro"/>
</dbReference>
<proteinExistence type="predicted"/>
<reference evidence="3 4" key="1">
    <citation type="submission" date="2018-05" db="EMBL/GenBank/DDBJ databases">
        <title>Genomic Encyclopedia of Type Strains, Phase IV (KMG-IV): sequencing the most valuable type-strain genomes for metagenomic binning, comparative biology and taxonomic classification.</title>
        <authorList>
            <person name="Goeker M."/>
        </authorList>
    </citation>
    <scope>NUCLEOTIDE SEQUENCE [LARGE SCALE GENOMIC DNA]</scope>
    <source>
        <strain evidence="3 4">DSM 44717</strain>
    </source>
</reference>
<dbReference type="Proteomes" id="UP000246410">
    <property type="component" value="Unassembled WGS sequence"/>
</dbReference>
<feature type="domain" description="HTH merR-type" evidence="2">
    <location>
        <begin position="16"/>
        <end position="75"/>
    </location>
</feature>
<comment type="caution">
    <text evidence="3">The sequence shown here is derived from an EMBL/GenBank/DDBJ whole genome shotgun (WGS) entry which is preliminary data.</text>
</comment>
<dbReference type="GO" id="GO:0003677">
    <property type="term" value="F:DNA binding"/>
    <property type="evidence" value="ECO:0007669"/>
    <property type="project" value="UniProtKB-KW"/>
</dbReference>
<sequence>MITTVRHGTLDDVSEPLTVGAAAELLGVTTRTLHHWDAVGLVHPSDRTPAGYRLYTAADLVRAQRVTVYRELGVPSTRSATYWTHPPPTPSPPCAANATTCAPRPGSCDG</sequence>
<dbReference type="PANTHER" id="PTHR30204:SF90">
    <property type="entry name" value="HTH-TYPE TRANSCRIPTIONAL ACTIVATOR MTA"/>
    <property type="match status" value="1"/>
</dbReference>